<dbReference type="PANTHER" id="PTHR43459">
    <property type="entry name" value="ENOYL-COA HYDRATASE"/>
    <property type="match status" value="1"/>
</dbReference>
<dbReference type="InterPro" id="IPR029045">
    <property type="entry name" value="ClpP/crotonase-like_dom_sf"/>
</dbReference>
<gene>
    <name evidence="1" type="ORF">B277_12701</name>
</gene>
<dbReference type="GO" id="GO:0003824">
    <property type="term" value="F:catalytic activity"/>
    <property type="evidence" value="ECO:0007669"/>
    <property type="project" value="UniProtKB-ARBA"/>
</dbReference>
<dbReference type="eggNOG" id="COG1024">
    <property type="taxonomic scope" value="Bacteria"/>
</dbReference>
<dbReference type="CDD" id="cd06558">
    <property type="entry name" value="crotonase-like"/>
    <property type="match status" value="1"/>
</dbReference>
<proteinExistence type="predicted"/>
<dbReference type="RefSeq" id="WP_007928665.1">
    <property type="nucleotide sequence ID" value="NZ_ALWX01000059.1"/>
</dbReference>
<dbReference type="InterPro" id="IPR001753">
    <property type="entry name" value="Enoyl-CoA_hydra/iso"/>
</dbReference>
<comment type="caution">
    <text evidence="1">The sequence shown here is derived from an EMBL/GenBank/DDBJ whole genome shotgun (WGS) entry which is preliminary data.</text>
</comment>
<dbReference type="PANTHER" id="PTHR43459:SF1">
    <property type="entry name" value="EG:BACN32G11.4 PROTEIN"/>
    <property type="match status" value="1"/>
</dbReference>
<evidence type="ECO:0000313" key="1">
    <source>
        <dbReference type="EMBL" id="EKA60431.1"/>
    </source>
</evidence>
<dbReference type="Pfam" id="PF00378">
    <property type="entry name" value="ECH_1"/>
    <property type="match status" value="1"/>
</dbReference>
<feature type="non-terminal residue" evidence="1">
    <location>
        <position position="115"/>
    </location>
</feature>
<dbReference type="Gene3D" id="3.90.226.10">
    <property type="entry name" value="2-enoyl-CoA Hydratase, Chain A, domain 1"/>
    <property type="match status" value="1"/>
</dbReference>
<organism evidence="1 2">
    <name type="scientific">Janibacter hoylei PVAS-1</name>
    <dbReference type="NCBI Taxonomy" id="1210046"/>
    <lineage>
        <taxon>Bacteria</taxon>
        <taxon>Bacillati</taxon>
        <taxon>Actinomycetota</taxon>
        <taxon>Actinomycetes</taxon>
        <taxon>Micrococcales</taxon>
        <taxon>Intrasporangiaceae</taxon>
        <taxon>Janibacter</taxon>
    </lineage>
</organism>
<accession>K1E073</accession>
<dbReference type="AlphaFoldDB" id="K1E073"/>
<reference evidence="1 2" key="1">
    <citation type="journal article" date="2012" name="J. Bacteriol.">
        <title>Genome Sequence of Janibacter hoylei MTCC8307, Isolated from the Stratospheric Air.</title>
        <authorList>
            <person name="Pawar S.P."/>
            <person name="Dhotre D.P."/>
            <person name="Shetty S.A."/>
            <person name="Chowdhury S.P."/>
            <person name="Chaudhari B.L."/>
            <person name="Shouche Y.S."/>
        </authorList>
    </citation>
    <scope>NUCLEOTIDE SEQUENCE [LARGE SCALE GENOMIC DNA]</scope>
    <source>
        <strain evidence="1 2">PVAS-1</strain>
    </source>
</reference>
<evidence type="ECO:0000313" key="2">
    <source>
        <dbReference type="Proteomes" id="UP000004474"/>
    </source>
</evidence>
<name>K1E073_9MICO</name>
<dbReference type="Proteomes" id="UP000004474">
    <property type="component" value="Unassembled WGS sequence"/>
</dbReference>
<dbReference type="STRING" id="1210046.B277_12701"/>
<protein>
    <submittedName>
        <fullName evidence="1">Enoyl-CoA hydratase</fullName>
    </submittedName>
</protein>
<dbReference type="SUPFAM" id="SSF52096">
    <property type="entry name" value="ClpP/crotonase"/>
    <property type="match status" value="1"/>
</dbReference>
<dbReference type="EMBL" id="ALWX01000059">
    <property type="protein sequence ID" value="EKA60431.1"/>
    <property type="molecule type" value="Genomic_DNA"/>
</dbReference>
<sequence>MTTDHVLDDLTDGILTITLNRPDRRNAMSPEMIERLGDLLERADTDPAVRVVVLTGAGRAFCSGGDVQQFDADGGEGGGASEVDPAAVAEQLRHQERTVGRLHALRVPVVAALPG</sequence>